<dbReference type="InterPro" id="IPR001826">
    <property type="entry name" value="RHS"/>
</dbReference>
<evidence type="ECO:0000313" key="2">
    <source>
        <dbReference type="EMBL" id="STM20788.1"/>
    </source>
</evidence>
<dbReference type="AlphaFoldDB" id="A0A377DK04"/>
<protein>
    <submittedName>
        <fullName evidence="2">Rhs-like</fullName>
    </submittedName>
</protein>
<organism evidence="2 3">
    <name type="scientific">Escherichia coli</name>
    <dbReference type="NCBI Taxonomy" id="562"/>
    <lineage>
        <taxon>Bacteria</taxon>
        <taxon>Pseudomonadati</taxon>
        <taxon>Pseudomonadota</taxon>
        <taxon>Gammaproteobacteria</taxon>
        <taxon>Enterobacterales</taxon>
        <taxon>Enterobacteriaceae</taxon>
        <taxon>Escherichia</taxon>
    </lineage>
</organism>
<accession>A0A377DK04</accession>
<reference evidence="2 3" key="1">
    <citation type="submission" date="2018-06" db="EMBL/GenBank/DDBJ databases">
        <authorList>
            <consortium name="Pathogen Informatics"/>
            <person name="Doyle S."/>
        </authorList>
    </citation>
    <scope>NUCLEOTIDE SEQUENCE [LARGE SCALE GENOMIC DNA]</scope>
    <source>
        <strain evidence="2 3">NCTC7922</strain>
    </source>
</reference>
<dbReference type="Gene3D" id="2.180.10.10">
    <property type="entry name" value="RHS repeat-associated core"/>
    <property type="match status" value="1"/>
</dbReference>
<feature type="domain" description="RHS protein conserved region" evidence="1">
    <location>
        <begin position="161"/>
        <end position="182"/>
    </location>
</feature>
<evidence type="ECO:0000313" key="3">
    <source>
        <dbReference type="Proteomes" id="UP000254174"/>
    </source>
</evidence>
<dbReference type="InterPro" id="IPR050708">
    <property type="entry name" value="T6SS_VgrG/RHS"/>
</dbReference>
<gene>
    <name evidence="2" type="primary">ybfO_2</name>
    <name evidence="2" type="ORF">NCTC7922_06612</name>
</gene>
<dbReference type="PANTHER" id="PTHR32305:SF15">
    <property type="entry name" value="PROTEIN RHSA-RELATED"/>
    <property type="match status" value="1"/>
</dbReference>
<sequence length="189" mass="22102">MQRPLVESRYLYDPLGRRVAKRVWRRERDLTGWMSLSRKPEVTWYGWDGDRLTTIQNDRTRIQTVYQPGSFTPLIRVETATVSWRKRSAAAWRMPFSSPAAKTVAVWCSRRCWCRCSTGWKGEILTDRVSEESRRWLASCGLTVEQMQNQMDPVYTPARKIHLYHCDHRGLPLALVSTEGTTGVVRRIR</sequence>
<dbReference type="PANTHER" id="PTHR32305">
    <property type="match status" value="1"/>
</dbReference>
<dbReference type="Proteomes" id="UP000254174">
    <property type="component" value="Unassembled WGS sequence"/>
</dbReference>
<dbReference type="EMBL" id="UGFC01000006">
    <property type="protein sequence ID" value="STM20788.1"/>
    <property type="molecule type" value="Genomic_DNA"/>
</dbReference>
<dbReference type="Pfam" id="PF03527">
    <property type="entry name" value="RHS"/>
    <property type="match status" value="1"/>
</dbReference>
<dbReference type="PRINTS" id="PR00394">
    <property type="entry name" value="RHSPROTEIN"/>
</dbReference>
<evidence type="ECO:0000259" key="1">
    <source>
        <dbReference type="Pfam" id="PF03527"/>
    </source>
</evidence>
<name>A0A377DK04_ECOLX</name>
<proteinExistence type="predicted"/>